<dbReference type="GO" id="GO:0005886">
    <property type="term" value="C:plasma membrane"/>
    <property type="evidence" value="ECO:0007669"/>
    <property type="project" value="UniProtKB-SubCell"/>
</dbReference>
<keyword evidence="5" id="KW-0997">Cell inner membrane</keyword>
<dbReference type="AlphaFoldDB" id="A0A1G9LGJ1"/>
<sequence length="227" mass="25410">MNFEENPVSQTETTTKQGTSMLVDFGPIGVWIVVYNLSRMFFGDAAIYIGTGAYMIAAVIGLGYAIRVEKRFPPMLIFTTVIVLGMGTIGIILQDPIFLYLKPTIINLFYSFLILVSVALGHNVWKVFFASVFNLPEEAWTMLAVRWALWFQFLALLNEAMWRHITDSVVPESARWFAEFEISEAFWANAKLGVMVISLIFAALQMPLLLKYQRAEDDGGGDAGEAA</sequence>
<evidence type="ECO:0000256" key="5">
    <source>
        <dbReference type="HAMAP-Rule" id="MF_00189"/>
    </source>
</evidence>
<dbReference type="PANTHER" id="PTHR36917:SF1">
    <property type="entry name" value="INNER MEMBRANE-SPANNING PROTEIN YCIB"/>
    <property type="match status" value="1"/>
</dbReference>
<accession>A0A1G9LGJ1</accession>
<name>A0A1G9LGJ1_9PROT</name>
<dbReference type="Pfam" id="PF04279">
    <property type="entry name" value="IspA"/>
    <property type="match status" value="1"/>
</dbReference>
<dbReference type="InterPro" id="IPR006008">
    <property type="entry name" value="YciB"/>
</dbReference>
<feature type="transmembrane region" description="Helical" evidence="5">
    <location>
        <begin position="185"/>
        <end position="204"/>
    </location>
</feature>
<comment type="function">
    <text evidence="5">Plays a role in cell envelope biogenesis, maintenance of cell envelope integrity and membrane homeostasis.</text>
</comment>
<dbReference type="STRING" id="144026.SAMN04488568_10144"/>
<evidence type="ECO:0000256" key="4">
    <source>
        <dbReference type="ARBA" id="ARBA00023136"/>
    </source>
</evidence>
<comment type="similarity">
    <text evidence="5">Belongs to the YciB family.</text>
</comment>
<proteinExistence type="inferred from homology"/>
<dbReference type="EMBL" id="FNHG01000001">
    <property type="protein sequence ID" value="SDL60907.1"/>
    <property type="molecule type" value="Genomic_DNA"/>
</dbReference>
<keyword evidence="4 5" id="KW-0472">Membrane</keyword>
<protein>
    <recommendedName>
        <fullName evidence="5">Inner membrane-spanning protein YciB</fullName>
    </recommendedName>
</protein>
<keyword evidence="1 5" id="KW-1003">Cell membrane</keyword>
<dbReference type="PANTHER" id="PTHR36917">
    <property type="entry name" value="INTRACELLULAR SEPTATION PROTEIN A-RELATED"/>
    <property type="match status" value="1"/>
</dbReference>
<evidence type="ECO:0000313" key="6">
    <source>
        <dbReference type="EMBL" id="SDL60907.1"/>
    </source>
</evidence>
<evidence type="ECO:0000256" key="2">
    <source>
        <dbReference type="ARBA" id="ARBA00022692"/>
    </source>
</evidence>
<keyword evidence="7" id="KW-1185">Reference proteome</keyword>
<organism evidence="6 7">
    <name type="scientific">Maricaulis salignorans</name>
    <dbReference type="NCBI Taxonomy" id="144026"/>
    <lineage>
        <taxon>Bacteria</taxon>
        <taxon>Pseudomonadati</taxon>
        <taxon>Pseudomonadota</taxon>
        <taxon>Alphaproteobacteria</taxon>
        <taxon>Maricaulales</taxon>
        <taxon>Maricaulaceae</taxon>
        <taxon>Maricaulis</taxon>
    </lineage>
</organism>
<dbReference type="HAMAP" id="MF_00189">
    <property type="entry name" value="YciB"/>
    <property type="match status" value="1"/>
</dbReference>
<feature type="transmembrane region" description="Helical" evidence="5">
    <location>
        <begin position="20"/>
        <end position="38"/>
    </location>
</feature>
<feature type="transmembrane region" description="Helical" evidence="5">
    <location>
        <begin position="45"/>
        <end position="66"/>
    </location>
</feature>
<evidence type="ECO:0000256" key="3">
    <source>
        <dbReference type="ARBA" id="ARBA00022989"/>
    </source>
</evidence>
<keyword evidence="3 5" id="KW-1133">Transmembrane helix</keyword>
<gene>
    <name evidence="5" type="primary">yciB</name>
    <name evidence="6" type="ORF">SAMN04488568_10144</name>
</gene>
<evidence type="ECO:0000313" key="7">
    <source>
        <dbReference type="Proteomes" id="UP000199759"/>
    </source>
</evidence>
<evidence type="ECO:0000256" key="1">
    <source>
        <dbReference type="ARBA" id="ARBA00022475"/>
    </source>
</evidence>
<feature type="transmembrane region" description="Helical" evidence="5">
    <location>
        <begin position="72"/>
        <end position="93"/>
    </location>
</feature>
<comment type="subcellular location">
    <subcellularLocation>
        <location evidence="5">Cell inner membrane</location>
        <topology evidence="5">Multi-pass membrane protein</topology>
    </subcellularLocation>
</comment>
<reference evidence="6 7" key="1">
    <citation type="submission" date="2016-10" db="EMBL/GenBank/DDBJ databases">
        <authorList>
            <person name="de Groot N.N."/>
        </authorList>
    </citation>
    <scope>NUCLEOTIDE SEQUENCE [LARGE SCALE GENOMIC DNA]</scope>
    <source>
        <strain evidence="6 7">DSM 16077</strain>
    </source>
</reference>
<dbReference type="Proteomes" id="UP000199759">
    <property type="component" value="Unassembled WGS sequence"/>
</dbReference>
<feature type="transmembrane region" description="Helical" evidence="5">
    <location>
        <begin position="105"/>
        <end position="125"/>
    </location>
</feature>
<keyword evidence="2 5" id="KW-0812">Transmembrane</keyword>